<name>A0A6L2N4S0_TANCI</name>
<keyword evidence="3" id="KW-0808">Transferase</keyword>
<keyword evidence="3" id="KW-0695">RNA-directed DNA polymerase</keyword>
<organism evidence="3">
    <name type="scientific">Tanacetum cinerariifolium</name>
    <name type="common">Dalmatian daisy</name>
    <name type="synonym">Chrysanthemum cinerariifolium</name>
    <dbReference type="NCBI Taxonomy" id="118510"/>
    <lineage>
        <taxon>Eukaryota</taxon>
        <taxon>Viridiplantae</taxon>
        <taxon>Streptophyta</taxon>
        <taxon>Embryophyta</taxon>
        <taxon>Tracheophyta</taxon>
        <taxon>Spermatophyta</taxon>
        <taxon>Magnoliopsida</taxon>
        <taxon>eudicotyledons</taxon>
        <taxon>Gunneridae</taxon>
        <taxon>Pentapetalae</taxon>
        <taxon>asterids</taxon>
        <taxon>campanulids</taxon>
        <taxon>Asterales</taxon>
        <taxon>Asteraceae</taxon>
        <taxon>Asteroideae</taxon>
        <taxon>Anthemideae</taxon>
        <taxon>Anthemidinae</taxon>
        <taxon>Tanacetum</taxon>
    </lineage>
</organism>
<sequence>MIWKIWSAMILAPMSDRLVWSLESSGEFTVASVRKLIDDKWLPGADNKTRWIKYVPIKINVHAWKVMSDSIPARFNISRRGISIDSLSCVLFDNGDVPEAEFESYAGWLDWFSAKEENDVRGSFLCYVVDAMDVLE</sequence>
<feature type="chain" id="PRO_5027075699" evidence="1">
    <location>
        <begin position="22"/>
        <end position="136"/>
    </location>
</feature>
<protein>
    <submittedName>
        <fullName evidence="3">RNA-directed DNA polymerase, eukaryota</fullName>
    </submittedName>
</protein>
<proteinExistence type="predicted"/>
<keyword evidence="3" id="KW-0548">Nucleotidyltransferase</keyword>
<gene>
    <name evidence="3" type="ORF">Tci_051643</name>
</gene>
<feature type="domain" description="Reverse transcriptase zinc-binding" evidence="2">
    <location>
        <begin position="28"/>
        <end position="94"/>
    </location>
</feature>
<keyword evidence="1" id="KW-0732">Signal</keyword>
<accession>A0A6L2N4S0</accession>
<feature type="signal peptide" evidence="1">
    <location>
        <begin position="1"/>
        <end position="21"/>
    </location>
</feature>
<dbReference type="Pfam" id="PF13966">
    <property type="entry name" value="zf-RVT"/>
    <property type="match status" value="1"/>
</dbReference>
<evidence type="ECO:0000256" key="1">
    <source>
        <dbReference type="SAM" id="SignalP"/>
    </source>
</evidence>
<comment type="caution">
    <text evidence="3">The sequence shown here is derived from an EMBL/GenBank/DDBJ whole genome shotgun (WGS) entry which is preliminary data.</text>
</comment>
<reference evidence="3" key="1">
    <citation type="journal article" date="2019" name="Sci. Rep.">
        <title>Draft genome of Tanacetum cinerariifolium, the natural source of mosquito coil.</title>
        <authorList>
            <person name="Yamashiro T."/>
            <person name="Shiraishi A."/>
            <person name="Satake H."/>
            <person name="Nakayama K."/>
        </authorList>
    </citation>
    <scope>NUCLEOTIDE SEQUENCE</scope>
</reference>
<evidence type="ECO:0000259" key="2">
    <source>
        <dbReference type="Pfam" id="PF13966"/>
    </source>
</evidence>
<dbReference type="GO" id="GO:0003964">
    <property type="term" value="F:RNA-directed DNA polymerase activity"/>
    <property type="evidence" value="ECO:0007669"/>
    <property type="project" value="UniProtKB-KW"/>
</dbReference>
<dbReference type="InterPro" id="IPR026960">
    <property type="entry name" value="RVT-Znf"/>
</dbReference>
<dbReference type="EMBL" id="BKCJ010007919">
    <property type="protein sequence ID" value="GEU79665.1"/>
    <property type="molecule type" value="Genomic_DNA"/>
</dbReference>
<evidence type="ECO:0000313" key="3">
    <source>
        <dbReference type="EMBL" id="GEU79665.1"/>
    </source>
</evidence>
<dbReference type="AlphaFoldDB" id="A0A6L2N4S0"/>